<protein>
    <submittedName>
        <fullName evidence="2">Uncharacterized protein</fullName>
    </submittedName>
</protein>
<dbReference type="Proteomes" id="UP000683000">
    <property type="component" value="Unassembled WGS sequence"/>
</dbReference>
<accession>A0A8I2YDR3</accession>
<feature type="region of interest" description="Disordered" evidence="1">
    <location>
        <begin position="1"/>
        <end position="98"/>
    </location>
</feature>
<feature type="compositionally biased region" description="Polar residues" evidence="1">
    <location>
        <begin position="88"/>
        <end position="98"/>
    </location>
</feature>
<evidence type="ECO:0000313" key="3">
    <source>
        <dbReference type="Proteomes" id="UP000683000"/>
    </source>
</evidence>
<keyword evidence="3" id="KW-1185">Reference proteome</keyword>
<evidence type="ECO:0000256" key="1">
    <source>
        <dbReference type="SAM" id="MobiDB-lite"/>
    </source>
</evidence>
<dbReference type="EMBL" id="JAGFBS010000060">
    <property type="protein sequence ID" value="KAG6369944.1"/>
    <property type="molecule type" value="Genomic_DNA"/>
</dbReference>
<comment type="caution">
    <text evidence="2">The sequence shown here is derived from an EMBL/GenBank/DDBJ whole genome shotgun (WGS) entry which is preliminary data.</text>
</comment>
<gene>
    <name evidence="2" type="ORF">JVT61DRAFT_13332</name>
</gene>
<name>A0A8I2YDR3_9AGAM</name>
<dbReference type="AlphaFoldDB" id="A0A8I2YDR3"/>
<sequence length="98" mass="10244">MAGHQGDVVPNQDHSHQASLPPAAQPQPSSLRHHKTSKMPGSKGKRKADIGKAVQAPSKGLATITKPTVQDSASAGLDDYNALRSPCGLQQSPLSSRK</sequence>
<evidence type="ECO:0000313" key="2">
    <source>
        <dbReference type="EMBL" id="KAG6369944.1"/>
    </source>
</evidence>
<feature type="compositionally biased region" description="Low complexity" evidence="1">
    <location>
        <begin position="17"/>
        <end position="30"/>
    </location>
</feature>
<reference evidence="2" key="1">
    <citation type="submission" date="2021-03" db="EMBL/GenBank/DDBJ databases">
        <title>Evolutionary innovations through gain and loss of genes in the ectomycorrhizal Boletales.</title>
        <authorList>
            <person name="Wu G."/>
            <person name="Miyauchi S."/>
            <person name="Morin E."/>
            <person name="Yang Z.-L."/>
            <person name="Xu J."/>
            <person name="Martin F.M."/>
        </authorList>
    </citation>
    <scope>NUCLEOTIDE SEQUENCE</scope>
    <source>
        <strain evidence="2">BR01</strain>
    </source>
</reference>
<proteinExistence type="predicted"/>
<organism evidence="2 3">
    <name type="scientific">Boletus reticuloceps</name>
    <dbReference type="NCBI Taxonomy" id="495285"/>
    <lineage>
        <taxon>Eukaryota</taxon>
        <taxon>Fungi</taxon>
        <taxon>Dikarya</taxon>
        <taxon>Basidiomycota</taxon>
        <taxon>Agaricomycotina</taxon>
        <taxon>Agaricomycetes</taxon>
        <taxon>Agaricomycetidae</taxon>
        <taxon>Boletales</taxon>
        <taxon>Boletineae</taxon>
        <taxon>Boletaceae</taxon>
        <taxon>Boletoideae</taxon>
        <taxon>Boletus</taxon>
    </lineage>
</organism>